<accession>A0A7X6MG76</accession>
<dbReference type="Proteomes" id="UP000553209">
    <property type="component" value="Unassembled WGS sequence"/>
</dbReference>
<protein>
    <submittedName>
        <fullName evidence="2">DUF2752 domain-containing protein</fullName>
    </submittedName>
</protein>
<dbReference type="EMBL" id="JAAXPG010000013">
    <property type="protein sequence ID" value="NKY99088.1"/>
    <property type="molecule type" value="Genomic_DNA"/>
</dbReference>
<evidence type="ECO:0000313" key="2">
    <source>
        <dbReference type="EMBL" id="NKY99088.1"/>
    </source>
</evidence>
<keyword evidence="1" id="KW-0812">Transmembrane</keyword>
<dbReference type="InterPro" id="IPR021215">
    <property type="entry name" value="DUF2752"/>
</dbReference>
<evidence type="ECO:0000256" key="1">
    <source>
        <dbReference type="SAM" id="Phobius"/>
    </source>
</evidence>
<reference evidence="2 3" key="1">
    <citation type="submission" date="2020-04" db="EMBL/GenBank/DDBJ databases">
        <title>MicrobeNet Type strains.</title>
        <authorList>
            <person name="Nicholson A.C."/>
        </authorList>
    </citation>
    <scope>NUCLEOTIDE SEQUENCE [LARGE SCALE GENOMIC DNA]</scope>
    <source>
        <strain evidence="2 3">ATCC 23612</strain>
    </source>
</reference>
<dbReference type="AlphaFoldDB" id="A0A7X6MG76"/>
<gene>
    <name evidence="2" type="ORF">HGB44_15665</name>
</gene>
<keyword evidence="1" id="KW-0472">Membrane</keyword>
<evidence type="ECO:0000313" key="3">
    <source>
        <dbReference type="Proteomes" id="UP000553209"/>
    </source>
</evidence>
<organism evidence="2 3">
    <name type="scientific">Nocardiopsis alborubida</name>
    <dbReference type="NCBI Taxonomy" id="146802"/>
    <lineage>
        <taxon>Bacteria</taxon>
        <taxon>Bacillati</taxon>
        <taxon>Actinomycetota</taxon>
        <taxon>Actinomycetes</taxon>
        <taxon>Streptosporangiales</taxon>
        <taxon>Nocardiopsidaceae</taxon>
        <taxon>Nocardiopsis</taxon>
    </lineage>
</organism>
<dbReference type="RefSeq" id="WP_061082962.1">
    <property type="nucleotide sequence ID" value="NZ_JAAXPG010000013.1"/>
</dbReference>
<feature type="transmembrane region" description="Helical" evidence="1">
    <location>
        <begin position="146"/>
        <end position="167"/>
    </location>
</feature>
<proteinExistence type="predicted"/>
<dbReference type="Pfam" id="PF10825">
    <property type="entry name" value="DUF2752"/>
    <property type="match status" value="1"/>
</dbReference>
<feature type="transmembrane region" description="Helical" evidence="1">
    <location>
        <begin position="114"/>
        <end position="134"/>
    </location>
</feature>
<name>A0A7X6MG76_9ACTN</name>
<feature type="transmembrane region" description="Helical" evidence="1">
    <location>
        <begin position="20"/>
        <end position="40"/>
    </location>
</feature>
<sequence length="180" mass="19978">MPAWLRPLEFRVEEYDDHRLYAWLALIGLVLGAVMAVFGLPPVDIHGPLHYLGIMDPLCGGTRSVWAAMSGDLAESWRYNPLGIPLVVGAVVVLLRLVFGMMTGRWVNIRLRSWPIVAVVGGVLFGLLAIRQQLNVELLRSPPGEFSLLGPVLNALPVLVLAIWVSLRRRRMLARADRPS</sequence>
<keyword evidence="3" id="KW-1185">Reference proteome</keyword>
<comment type="caution">
    <text evidence="2">The sequence shown here is derived from an EMBL/GenBank/DDBJ whole genome shotgun (WGS) entry which is preliminary data.</text>
</comment>
<feature type="transmembrane region" description="Helical" evidence="1">
    <location>
        <begin position="82"/>
        <end position="102"/>
    </location>
</feature>
<keyword evidence="1" id="KW-1133">Transmembrane helix</keyword>